<protein>
    <submittedName>
        <fullName evidence="2">Uncharacterized protein</fullName>
    </submittedName>
</protein>
<dbReference type="EMBL" id="JACHFK010000004">
    <property type="protein sequence ID" value="MBB5376681.1"/>
    <property type="molecule type" value="Genomic_DNA"/>
</dbReference>
<evidence type="ECO:0000313" key="4">
    <source>
        <dbReference type="Proteomes" id="UP000619376"/>
    </source>
</evidence>
<gene>
    <name evidence="1" type="ORF">GCM10017781_18190</name>
    <name evidence="2" type="ORF">HNQ07_002145</name>
</gene>
<comment type="caution">
    <text evidence="2">The sequence shown here is derived from an EMBL/GenBank/DDBJ whole genome shotgun (WGS) entry which is preliminary data.</text>
</comment>
<evidence type="ECO:0000313" key="2">
    <source>
        <dbReference type="EMBL" id="MBB5376681.1"/>
    </source>
</evidence>
<name>A0A7W8KGP6_9DEIO</name>
<organism evidence="2 3">
    <name type="scientific">Deinococcus metalli</name>
    <dbReference type="NCBI Taxonomy" id="1141878"/>
    <lineage>
        <taxon>Bacteria</taxon>
        <taxon>Thermotogati</taxon>
        <taxon>Deinococcota</taxon>
        <taxon>Deinococci</taxon>
        <taxon>Deinococcales</taxon>
        <taxon>Deinococcaceae</taxon>
        <taxon>Deinococcus</taxon>
    </lineage>
</organism>
<proteinExistence type="predicted"/>
<accession>A0A7W8KGP6</accession>
<evidence type="ECO:0000313" key="1">
    <source>
        <dbReference type="EMBL" id="GHF42265.1"/>
    </source>
</evidence>
<reference evidence="1" key="1">
    <citation type="journal article" date="2014" name="Int. J. Syst. Evol. Microbiol.">
        <title>Complete genome of a new Firmicutes species belonging to the dominant human colonic microbiota ('Ruminococcus bicirculans') reveals two chromosomes and a selective capacity to utilize plant glucans.</title>
        <authorList>
            <consortium name="NISC Comparative Sequencing Program"/>
            <person name="Wegmann U."/>
            <person name="Louis P."/>
            <person name="Goesmann A."/>
            <person name="Henrissat B."/>
            <person name="Duncan S.H."/>
            <person name="Flint H.J."/>
        </authorList>
    </citation>
    <scope>NUCLEOTIDE SEQUENCE</scope>
    <source>
        <strain evidence="1">CGMCC 1.18437</strain>
    </source>
</reference>
<keyword evidence="4" id="KW-1185">Reference proteome</keyword>
<dbReference type="Proteomes" id="UP000539473">
    <property type="component" value="Unassembled WGS sequence"/>
</dbReference>
<dbReference type="RefSeq" id="WP_184111490.1">
    <property type="nucleotide sequence ID" value="NZ_BNAJ01000004.1"/>
</dbReference>
<reference evidence="1" key="4">
    <citation type="submission" date="2024-05" db="EMBL/GenBank/DDBJ databases">
        <authorList>
            <person name="Sun Q."/>
            <person name="Zhou Y."/>
        </authorList>
    </citation>
    <scope>NUCLEOTIDE SEQUENCE</scope>
    <source>
        <strain evidence="1">CGMCC 1.18437</strain>
    </source>
</reference>
<reference evidence="4" key="2">
    <citation type="journal article" date="2019" name="Int. J. Syst. Evol. Microbiol.">
        <title>The Global Catalogue of Microorganisms (GCM) 10K type strain sequencing project: providing services to taxonomists for standard genome sequencing and annotation.</title>
        <authorList>
            <consortium name="The Broad Institute Genomics Platform"/>
            <consortium name="The Broad Institute Genome Sequencing Center for Infectious Disease"/>
            <person name="Wu L."/>
            <person name="Ma J."/>
        </authorList>
    </citation>
    <scope>NUCLEOTIDE SEQUENCE [LARGE SCALE GENOMIC DNA]</scope>
    <source>
        <strain evidence="4">CGMCC 1.18437</strain>
    </source>
</reference>
<dbReference type="AlphaFoldDB" id="A0A7W8KGP6"/>
<reference evidence="2 3" key="3">
    <citation type="submission" date="2020-08" db="EMBL/GenBank/DDBJ databases">
        <title>Genomic Encyclopedia of Type Strains, Phase IV (KMG-IV): sequencing the most valuable type-strain genomes for metagenomic binning, comparative biology and taxonomic classification.</title>
        <authorList>
            <person name="Goeker M."/>
        </authorList>
    </citation>
    <scope>NUCLEOTIDE SEQUENCE [LARGE SCALE GENOMIC DNA]</scope>
    <source>
        <strain evidence="2 3">DSM 27521</strain>
    </source>
</reference>
<evidence type="ECO:0000313" key="3">
    <source>
        <dbReference type="Proteomes" id="UP000539473"/>
    </source>
</evidence>
<dbReference type="EMBL" id="BNAJ01000004">
    <property type="protein sequence ID" value="GHF42265.1"/>
    <property type="molecule type" value="Genomic_DNA"/>
</dbReference>
<sequence>MTPVPTIVDAGVSLAATIVDDATLYRSGQALLALSSAPGRRNLRLSRQHDRWDVYGLSASTTQFAPPTLSLDAGLSHRAHLHALLLAPLAVEMPQFALDSTPRTTYAVQREGLPVLFMAIRTLAAALDSQESAEQGPWWGRRARRAEAAQQLGAALQGLRSAAAQVNLIRMQ</sequence>
<dbReference type="Proteomes" id="UP000619376">
    <property type="component" value="Unassembled WGS sequence"/>
</dbReference>